<dbReference type="GO" id="GO:0006412">
    <property type="term" value="P:translation"/>
    <property type="evidence" value="ECO:0007669"/>
    <property type="project" value="UniProtKB-UniRule"/>
</dbReference>
<dbReference type="Proteomes" id="UP000035301">
    <property type="component" value="Unassembled WGS sequence"/>
</dbReference>
<evidence type="ECO:0000256" key="2">
    <source>
        <dbReference type="ARBA" id="ARBA00022980"/>
    </source>
</evidence>
<dbReference type="PANTHER" id="PTHR20981">
    <property type="entry name" value="60S RIBOSOMAL PROTEIN L21"/>
    <property type="match status" value="1"/>
</dbReference>
<dbReference type="RefSeq" id="WP_048181659.1">
    <property type="nucleotide sequence ID" value="NZ_JXOJ01000002.1"/>
</dbReference>
<comment type="similarity">
    <text evidence="1 5">Belongs to the eukaryotic ribosomal protein eL21 family.</text>
</comment>
<dbReference type="NCBIfam" id="NF003303">
    <property type="entry name" value="PRK04306.1"/>
    <property type="match status" value="1"/>
</dbReference>
<keyword evidence="7" id="KW-1185">Reference proteome</keyword>
<evidence type="ECO:0000313" key="7">
    <source>
        <dbReference type="Proteomes" id="UP000035301"/>
    </source>
</evidence>
<dbReference type="PATRIC" id="fig|1550566.3.peg.896"/>
<dbReference type="PROSITE" id="PS01171">
    <property type="entry name" value="RIBOSOMAL_L21E"/>
    <property type="match status" value="1"/>
</dbReference>
<dbReference type="OrthoDB" id="6295at2157"/>
<comment type="caution">
    <text evidence="6">The sequence shown here is derived from an EMBL/GenBank/DDBJ whole genome shotgun (WGS) entry which is preliminary data.</text>
</comment>
<dbReference type="Pfam" id="PF01157">
    <property type="entry name" value="Ribosomal_L21e"/>
    <property type="match status" value="1"/>
</dbReference>
<gene>
    <name evidence="5" type="primary">rpl21e</name>
    <name evidence="6" type="ORF">SZ63_04180</name>
</gene>
<protein>
    <recommendedName>
        <fullName evidence="4 5">Large ribosomal subunit protein eL21</fullName>
    </recommendedName>
</protein>
<dbReference type="AlphaFoldDB" id="A0A0H1QZC5"/>
<dbReference type="HAMAP" id="MF_00369">
    <property type="entry name" value="Ribosomal_eL21"/>
    <property type="match status" value="1"/>
</dbReference>
<evidence type="ECO:0000256" key="5">
    <source>
        <dbReference type="HAMAP-Rule" id="MF_00369"/>
    </source>
</evidence>
<dbReference type="InterPro" id="IPR001147">
    <property type="entry name" value="Ribosomal_eL21"/>
</dbReference>
<dbReference type="Gene3D" id="2.30.30.70">
    <property type="entry name" value="Ribosomal protein L21"/>
    <property type="match status" value="1"/>
</dbReference>
<sequence>MAHHNGPRKKTRYKFKKDLRKRGIPPVTSVIQNFEIGQKVHVVVEPSVQKGMPHRRFHGKTGTVIGQRGRAWLLEVRDGDSVKQVIARPQHLKAQKV</sequence>
<keyword evidence="3 5" id="KW-0687">Ribonucleoprotein</keyword>
<accession>A0A0H1QZC5</accession>
<dbReference type="EMBL" id="JXOJ01000002">
    <property type="protein sequence ID" value="KLK88250.1"/>
    <property type="molecule type" value="Genomic_DNA"/>
</dbReference>
<keyword evidence="2 5" id="KW-0689">Ribosomal protein</keyword>
<dbReference type="SUPFAM" id="SSF50104">
    <property type="entry name" value="Translation proteins SH3-like domain"/>
    <property type="match status" value="1"/>
</dbReference>
<reference evidence="6 7" key="1">
    <citation type="journal article" date="2015" name="Int. J. Syst. Evol. Microbiol.">
        <title>Methanoculleus sediminis sp. nov., a methanogen from sediments near a submarine mud volcano.</title>
        <authorList>
            <person name="Chen S.C."/>
            <person name="Chen M.F."/>
            <person name="Lai M.C."/>
            <person name="Weng C.Y."/>
            <person name="Wu S.Y."/>
            <person name="Lin S."/>
            <person name="Yang T.F."/>
            <person name="Chen P.C."/>
        </authorList>
    </citation>
    <scope>NUCLEOTIDE SEQUENCE [LARGE SCALE GENOMIC DNA]</scope>
    <source>
        <strain evidence="6 7">S3Fa</strain>
    </source>
</reference>
<evidence type="ECO:0000256" key="1">
    <source>
        <dbReference type="ARBA" id="ARBA00008427"/>
    </source>
</evidence>
<dbReference type="FunFam" id="2.30.30.70:FF:000001">
    <property type="entry name" value="60S ribosomal protein L21"/>
    <property type="match status" value="1"/>
</dbReference>
<dbReference type="GO" id="GO:0003735">
    <property type="term" value="F:structural constituent of ribosome"/>
    <property type="evidence" value="ECO:0007669"/>
    <property type="project" value="InterPro"/>
</dbReference>
<evidence type="ECO:0000313" key="6">
    <source>
        <dbReference type="EMBL" id="KLK88250.1"/>
    </source>
</evidence>
<evidence type="ECO:0000256" key="4">
    <source>
        <dbReference type="ARBA" id="ARBA00035219"/>
    </source>
</evidence>
<dbReference type="InterPro" id="IPR008991">
    <property type="entry name" value="Translation_prot_SH3-like_sf"/>
</dbReference>
<dbReference type="GO" id="GO:1990904">
    <property type="term" value="C:ribonucleoprotein complex"/>
    <property type="evidence" value="ECO:0007669"/>
    <property type="project" value="UniProtKB-KW"/>
</dbReference>
<organism evidence="6 7">
    <name type="scientific">Methanoculleus sediminis</name>
    <dbReference type="NCBI Taxonomy" id="1550566"/>
    <lineage>
        <taxon>Archaea</taxon>
        <taxon>Methanobacteriati</taxon>
        <taxon>Methanobacteriota</taxon>
        <taxon>Stenosarchaea group</taxon>
        <taxon>Methanomicrobia</taxon>
        <taxon>Methanomicrobiales</taxon>
        <taxon>Methanomicrobiaceae</taxon>
        <taxon>Methanoculleus</taxon>
    </lineage>
</organism>
<dbReference type="GO" id="GO:0005840">
    <property type="term" value="C:ribosome"/>
    <property type="evidence" value="ECO:0007669"/>
    <property type="project" value="UniProtKB-KW"/>
</dbReference>
<dbReference type="STRING" id="1550566.SZ63_04180"/>
<proteinExistence type="inferred from homology"/>
<dbReference type="InterPro" id="IPR022856">
    <property type="entry name" value="Ribosomal_eL21_arc"/>
</dbReference>
<name>A0A0H1QZC5_9EURY</name>
<evidence type="ECO:0000256" key="3">
    <source>
        <dbReference type="ARBA" id="ARBA00023274"/>
    </source>
</evidence>
<dbReference type="InterPro" id="IPR018259">
    <property type="entry name" value="Ribosomal_eL21_CS"/>
</dbReference>
<dbReference type="InterPro" id="IPR036948">
    <property type="entry name" value="Ribosomal_eL21_sf"/>
</dbReference>